<dbReference type="EMBL" id="MK500451">
    <property type="protein sequence ID" value="QBK89981.1"/>
    <property type="molecule type" value="Genomic_DNA"/>
</dbReference>
<protein>
    <submittedName>
        <fullName evidence="1">Uncharacterized protein</fullName>
    </submittedName>
</protein>
<evidence type="ECO:0000313" key="1">
    <source>
        <dbReference type="EMBL" id="QBK89981.1"/>
    </source>
</evidence>
<sequence length="128" mass="14749">MGNIGVWATSSLEQKKVYSVDSITVTDEYVELLIIDLLYKRASYNKKYRYNDDIKDDCILILNEIEQCKYNECIIHIYNDTIMAIQITRDNSEHGIVSVNTQACVSNCLQYTTFGYKMINILSNNGKL</sequence>
<accession>A0A481Z3N4</accession>
<name>A0A481Z3N4_9VIRU</name>
<gene>
    <name evidence="1" type="ORF">LCPAC101_02640</name>
</gene>
<reference evidence="1" key="1">
    <citation type="journal article" date="2019" name="MBio">
        <title>Virus Genomes from Deep Sea Sediments Expand the Ocean Megavirome and Support Independent Origins of Viral Gigantism.</title>
        <authorList>
            <person name="Backstrom D."/>
            <person name="Yutin N."/>
            <person name="Jorgensen S.L."/>
            <person name="Dharamshi J."/>
            <person name="Homa F."/>
            <person name="Zaremba-Niedwiedzka K."/>
            <person name="Spang A."/>
            <person name="Wolf Y.I."/>
            <person name="Koonin E.V."/>
            <person name="Ettema T.J."/>
        </authorList>
    </citation>
    <scope>NUCLEOTIDE SEQUENCE</scope>
</reference>
<proteinExistence type="predicted"/>
<organism evidence="1">
    <name type="scientific">Pithovirus LCPAC101</name>
    <dbReference type="NCBI Taxonomy" id="2506586"/>
    <lineage>
        <taxon>Viruses</taxon>
        <taxon>Pithoviruses</taxon>
    </lineage>
</organism>